<proteinExistence type="inferred from homology"/>
<evidence type="ECO:0000256" key="1">
    <source>
        <dbReference type="ARBA" id="ARBA00007606"/>
    </source>
</evidence>
<keyword evidence="8" id="KW-1185">Reference proteome</keyword>
<sequence>MLVKLLTIVFFLSPLSQSLKSSSQNLGFTFNGFRPPVTDLSMQGIASITHKGLLKLTKYTARKTSHAFYTKPIRFKDSPNDSVSSFSTTFVFAIQSLLTEYGGEGMAFVVAPNFGLPITSAGQYLGLFNIINNGNDTHHVLAVEFDTNQDTDDPDDNHVGIDINSLKSVKTSPAGYWEDKDKFKKLKLIDGKRMQADAHQISVTMAPFKQDKPKEPLVSIVRDLSSVFLQHMGKLRRWPYRTFQSWSPCMDSR</sequence>
<dbReference type="Gene3D" id="2.60.120.200">
    <property type="match status" value="1"/>
</dbReference>
<dbReference type="GO" id="GO:0030246">
    <property type="term" value="F:carbohydrate binding"/>
    <property type="evidence" value="ECO:0007669"/>
    <property type="project" value="UniProtKB-KW"/>
</dbReference>
<dbReference type="PANTHER" id="PTHR32401">
    <property type="entry name" value="CONCANAVALIN A-LIKE LECTIN FAMILY PROTEIN"/>
    <property type="match status" value="1"/>
</dbReference>
<name>A0AAU9SU07_THLAR</name>
<organism evidence="7 8">
    <name type="scientific">Thlaspi arvense</name>
    <name type="common">Field penny-cress</name>
    <dbReference type="NCBI Taxonomy" id="13288"/>
    <lineage>
        <taxon>Eukaryota</taxon>
        <taxon>Viridiplantae</taxon>
        <taxon>Streptophyta</taxon>
        <taxon>Embryophyta</taxon>
        <taxon>Tracheophyta</taxon>
        <taxon>Spermatophyta</taxon>
        <taxon>Magnoliopsida</taxon>
        <taxon>eudicotyledons</taxon>
        <taxon>Gunneridae</taxon>
        <taxon>Pentapetalae</taxon>
        <taxon>rosids</taxon>
        <taxon>malvids</taxon>
        <taxon>Brassicales</taxon>
        <taxon>Brassicaceae</taxon>
        <taxon>Thlaspideae</taxon>
        <taxon>Thlaspi</taxon>
    </lineage>
</organism>
<feature type="chain" id="PRO_5043650591" description="Legume lectin domain-containing protein" evidence="5">
    <location>
        <begin position="19"/>
        <end position="253"/>
    </location>
</feature>
<dbReference type="InterPro" id="IPR001220">
    <property type="entry name" value="Legume_lectin_dom"/>
</dbReference>
<keyword evidence="5" id="KW-0732">Signal</keyword>
<evidence type="ECO:0000313" key="8">
    <source>
        <dbReference type="Proteomes" id="UP000836841"/>
    </source>
</evidence>
<comment type="similarity">
    <text evidence="1">Belongs to the leguminous lectin family.</text>
</comment>
<evidence type="ECO:0000259" key="6">
    <source>
        <dbReference type="Pfam" id="PF00139"/>
    </source>
</evidence>
<evidence type="ECO:0000256" key="3">
    <source>
        <dbReference type="ARBA" id="ARBA00047899"/>
    </source>
</evidence>
<comment type="catalytic activity">
    <reaction evidence="3">
        <text>L-threonyl-[protein] + ATP = O-phospho-L-threonyl-[protein] + ADP + H(+)</text>
        <dbReference type="Rhea" id="RHEA:46608"/>
        <dbReference type="Rhea" id="RHEA-COMP:11060"/>
        <dbReference type="Rhea" id="RHEA-COMP:11605"/>
        <dbReference type="ChEBI" id="CHEBI:15378"/>
        <dbReference type="ChEBI" id="CHEBI:30013"/>
        <dbReference type="ChEBI" id="CHEBI:30616"/>
        <dbReference type="ChEBI" id="CHEBI:61977"/>
        <dbReference type="ChEBI" id="CHEBI:456216"/>
        <dbReference type="EC" id="2.7.11.1"/>
    </reaction>
</comment>
<evidence type="ECO:0000256" key="5">
    <source>
        <dbReference type="SAM" id="SignalP"/>
    </source>
</evidence>
<feature type="signal peptide" evidence="5">
    <location>
        <begin position="1"/>
        <end position="18"/>
    </location>
</feature>
<dbReference type="PROSITE" id="PS00307">
    <property type="entry name" value="LECTIN_LEGUME_BETA"/>
    <property type="match status" value="1"/>
</dbReference>
<accession>A0AAU9SU07</accession>
<dbReference type="CDD" id="cd06899">
    <property type="entry name" value="lectin_legume_LecRK_Arcelin_ConA"/>
    <property type="match status" value="1"/>
</dbReference>
<dbReference type="GO" id="GO:0004674">
    <property type="term" value="F:protein serine/threonine kinase activity"/>
    <property type="evidence" value="ECO:0007669"/>
    <property type="project" value="UniProtKB-EC"/>
</dbReference>
<dbReference type="Pfam" id="PF00139">
    <property type="entry name" value="Lectin_legB"/>
    <property type="match status" value="1"/>
</dbReference>
<keyword evidence="2" id="KW-0430">Lectin</keyword>
<reference evidence="7 8" key="1">
    <citation type="submission" date="2022-03" db="EMBL/GenBank/DDBJ databases">
        <authorList>
            <person name="Nunn A."/>
            <person name="Chopra R."/>
            <person name="Nunn A."/>
            <person name="Contreras Garrido A."/>
        </authorList>
    </citation>
    <scope>NUCLEOTIDE SEQUENCE [LARGE SCALE GENOMIC DNA]</scope>
</reference>
<dbReference type="AlphaFoldDB" id="A0AAU9SU07"/>
<dbReference type="PANTHER" id="PTHR32401:SF50">
    <property type="entry name" value="OS07G0133000 PROTEIN"/>
    <property type="match status" value="1"/>
</dbReference>
<gene>
    <name evidence="7" type="ORF">TAV2_LOCUS18612</name>
</gene>
<evidence type="ECO:0000256" key="4">
    <source>
        <dbReference type="ARBA" id="ARBA00048679"/>
    </source>
</evidence>
<evidence type="ECO:0000313" key="7">
    <source>
        <dbReference type="EMBL" id="CAH2071973.1"/>
    </source>
</evidence>
<feature type="domain" description="Legume lectin" evidence="6">
    <location>
        <begin position="26"/>
        <end position="230"/>
    </location>
</feature>
<dbReference type="InterPro" id="IPR013320">
    <property type="entry name" value="ConA-like_dom_sf"/>
</dbReference>
<dbReference type="SUPFAM" id="SSF49899">
    <property type="entry name" value="Concanavalin A-like lectins/glucanases"/>
    <property type="match status" value="1"/>
</dbReference>
<dbReference type="InterPro" id="IPR019825">
    <property type="entry name" value="Lectin_legB_Mn/Ca_BS"/>
</dbReference>
<dbReference type="EMBL" id="OU466862">
    <property type="protein sequence ID" value="CAH2071973.1"/>
    <property type="molecule type" value="Genomic_DNA"/>
</dbReference>
<dbReference type="Proteomes" id="UP000836841">
    <property type="component" value="Chromosome 6"/>
</dbReference>
<dbReference type="InterPro" id="IPR050258">
    <property type="entry name" value="Leguminous_Lectin"/>
</dbReference>
<evidence type="ECO:0000256" key="2">
    <source>
        <dbReference type="ARBA" id="ARBA00022734"/>
    </source>
</evidence>
<protein>
    <recommendedName>
        <fullName evidence="6">Legume lectin domain-containing protein</fullName>
    </recommendedName>
</protein>
<comment type="catalytic activity">
    <reaction evidence="4">
        <text>L-seryl-[protein] + ATP = O-phospho-L-seryl-[protein] + ADP + H(+)</text>
        <dbReference type="Rhea" id="RHEA:17989"/>
        <dbReference type="Rhea" id="RHEA-COMP:9863"/>
        <dbReference type="Rhea" id="RHEA-COMP:11604"/>
        <dbReference type="ChEBI" id="CHEBI:15378"/>
        <dbReference type="ChEBI" id="CHEBI:29999"/>
        <dbReference type="ChEBI" id="CHEBI:30616"/>
        <dbReference type="ChEBI" id="CHEBI:83421"/>
        <dbReference type="ChEBI" id="CHEBI:456216"/>
        <dbReference type="EC" id="2.7.11.1"/>
    </reaction>
</comment>